<name>A0ABR1ECT4_NECAM</name>
<protein>
    <submittedName>
        <fullName evidence="1">Uncharacterized protein</fullName>
    </submittedName>
</protein>
<dbReference type="EMBL" id="JAVFWL010000006">
    <property type="protein sequence ID" value="KAK6760504.1"/>
    <property type="molecule type" value="Genomic_DNA"/>
</dbReference>
<dbReference type="Proteomes" id="UP001303046">
    <property type="component" value="Unassembled WGS sequence"/>
</dbReference>
<comment type="caution">
    <text evidence="1">The sequence shown here is derived from an EMBL/GenBank/DDBJ whole genome shotgun (WGS) entry which is preliminary data.</text>
</comment>
<accession>A0ABR1ECT4</accession>
<sequence length="180" mass="21084">MTSTSHSEVDGTTETCIIDLARRLISSQSGKNLVSSFETRTTSQQVHNDTFYLPVYLCETVQLFSSRMQPVRIDAFQYRCYRIAICDDDAWRSASLADYRSVGRPYDQSYAPTTGTPSTMSIDEQRVKRFFRGEKRKAEKAVNVAKKDIKRTVNDVENVFRPPWYRRMWDRIKRPFTRRQ</sequence>
<gene>
    <name evidence="1" type="primary">Necator_chrX.g21987</name>
    <name evidence="1" type="ORF">RB195_021826</name>
</gene>
<evidence type="ECO:0000313" key="1">
    <source>
        <dbReference type="EMBL" id="KAK6760504.1"/>
    </source>
</evidence>
<proteinExistence type="predicted"/>
<keyword evidence="2" id="KW-1185">Reference proteome</keyword>
<evidence type="ECO:0000313" key="2">
    <source>
        <dbReference type="Proteomes" id="UP001303046"/>
    </source>
</evidence>
<reference evidence="1 2" key="1">
    <citation type="submission" date="2023-08" db="EMBL/GenBank/DDBJ databases">
        <title>A Necator americanus chromosomal reference genome.</title>
        <authorList>
            <person name="Ilik V."/>
            <person name="Petrzelkova K.J."/>
            <person name="Pardy F."/>
            <person name="Fuh T."/>
            <person name="Niatou-Singa F.S."/>
            <person name="Gouil Q."/>
            <person name="Baker L."/>
            <person name="Ritchie M.E."/>
            <person name="Jex A.R."/>
            <person name="Gazzola D."/>
            <person name="Li H."/>
            <person name="Toshio Fujiwara R."/>
            <person name="Zhan B."/>
            <person name="Aroian R.V."/>
            <person name="Pafco B."/>
            <person name="Schwarz E.M."/>
        </authorList>
    </citation>
    <scope>NUCLEOTIDE SEQUENCE [LARGE SCALE GENOMIC DNA]</scope>
    <source>
        <strain evidence="1 2">Aroian</strain>
        <tissue evidence="1">Whole animal</tissue>
    </source>
</reference>
<organism evidence="1 2">
    <name type="scientific">Necator americanus</name>
    <name type="common">Human hookworm</name>
    <dbReference type="NCBI Taxonomy" id="51031"/>
    <lineage>
        <taxon>Eukaryota</taxon>
        <taxon>Metazoa</taxon>
        <taxon>Ecdysozoa</taxon>
        <taxon>Nematoda</taxon>
        <taxon>Chromadorea</taxon>
        <taxon>Rhabditida</taxon>
        <taxon>Rhabditina</taxon>
        <taxon>Rhabditomorpha</taxon>
        <taxon>Strongyloidea</taxon>
        <taxon>Ancylostomatidae</taxon>
        <taxon>Bunostominae</taxon>
        <taxon>Necator</taxon>
    </lineage>
</organism>